<dbReference type="EMBL" id="RIBY02002189">
    <property type="protein sequence ID" value="KAH9823643.1"/>
    <property type="molecule type" value="Genomic_DNA"/>
</dbReference>
<evidence type="ECO:0000313" key="2">
    <source>
        <dbReference type="Proteomes" id="UP001138500"/>
    </source>
</evidence>
<protein>
    <recommendedName>
        <fullName evidence="3">BTB domain-containing protein</fullName>
    </recommendedName>
</protein>
<gene>
    <name evidence="1" type="ORF">Tdes44962_MAKER04605</name>
</gene>
<proteinExistence type="predicted"/>
<dbReference type="Proteomes" id="UP001138500">
    <property type="component" value="Unassembled WGS sequence"/>
</dbReference>
<reference evidence="1 2" key="1">
    <citation type="journal article" date="2018" name="IMA Fungus">
        <title>IMA Genome-F 10: Nine draft genome sequences of Claviceps purpurea s.lat., including C. arundinis, C. humidiphila, and C. cf. spartinae, pseudomolecules for the pitch canker pathogen Fusarium circinatum, draft genome of Davidsoniella eucalypti, Grosmannia galeiformis, Quambalaria eucalypti, and Teratosphaeria destructans.</title>
        <authorList>
            <person name="Wingfield B.D."/>
            <person name="Liu M."/>
            <person name="Nguyen H.D."/>
            <person name="Lane F.A."/>
            <person name="Morgan S.W."/>
            <person name="De Vos L."/>
            <person name="Wilken P.M."/>
            <person name="Duong T.A."/>
            <person name="Aylward J."/>
            <person name="Coetzee M.P."/>
            <person name="Dadej K."/>
            <person name="De Beer Z.W."/>
            <person name="Findlay W."/>
            <person name="Havenga M."/>
            <person name="Kolarik M."/>
            <person name="Menzies J.G."/>
            <person name="Naidoo K."/>
            <person name="Pochopski O."/>
            <person name="Shoukouhi P."/>
            <person name="Santana Q.C."/>
            <person name="Seifert K.A."/>
            <person name="Soal N."/>
            <person name="Steenkamp E.T."/>
            <person name="Tatham C.T."/>
            <person name="van der Nest M.A."/>
            <person name="Wingfield M.J."/>
        </authorList>
    </citation>
    <scope>NUCLEOTIDE SEQUENCE [LARGE SCALE GENOMIC DNA]</scope>
    <source>
        <strain evidence="1">CMW44962</strain>
    </source>
</reference>
<dbReference type="OrthoDB" id="194443at2759"/>
<sequence>MQRVLSYQVKVNVGTSDGQKTLEATKGILCLYSRYFESALDGKFLEPQAGTALSAESPATLSLNQRGSGYVRRGCHPINLTPDLLANFWIFGDAYVAPLLQNPSLTACEFTWPEYELPFSLDQVSSIYWKTTRGPPLVANTAAWDAATTIQIERLWATKKL</sequence>
<name>A0A9W7SM84_9PEZI</name>
<keyword evidence="2" id="KW-1185">Reference proteome</keyword>
<dbReference type="AlphaFoldDB" id="A0A9W7SM84"/>
<comment type="caution">
    <text evidence="1">The sequence shown here is derived from an EMBL/GenBank/DDBJ whole genome shotgun (WGS) entry which is preliminary data.</text>
</comment>
<evidence type="ECO:0008006" key="3">
    <source>
        <dbReference type="Google" id="ProtNLM"/>
    </source>
</evidence>
<organism evidence="1 2">
    <name type="scientific">Teratosphaeria destructans</name>
    <dbReference type="NCBI Taxonomy" id="418781"/>
    <lineage>
        <taxon>Eukaryota</taxon>
        <taxon>Fungi</taxon>
        <taxon>Dikarya</taxon>
        <taxon>Ascomycota</taxon>
        <taxon>Pezizomycotina</taxon>
        <taxon>Dothideomycetes</taxon>
        <taxon>Dothideomycetidae</taxon>
        <taxon>Mycosphaerellales</taxon>
        <taxon>Teratosphaeriaceae</taxon>
        <taxon>Teratosphaeria</taxon>
    </lineage>
</organism>
<reference evidence="1 2" key="2">
    <citation type="journal article" date="2021" name="Curr. Genet.">
        <title>Genetic response to nitrogen starvation in the aggressive Eucalyptus foliar pathogen Teratosphaeria destructans.</title>
        <authorList>
            <person name="Havenga M."/>
            <person name="Wingfield B.D."/>
            <person name="Wingfield M.J."/>
            <person name="Dreyer L.L."/>
            <person name="Roets F."/>
            <person name="Aylward J."/>
        </authorList>
    </citation>
    <scope>NUCLEOTIDE SEQUENCE [LARGE SCALE GENOMIC DNA]</scope>
    <source>
        <strain evidence="1">CMW44962</strain>
    </source>
</reference>
<evidence type="ECO:0000313" key="1">
    <source>
        <dbReference type="EMBL" id="KAH9823643.1"/>
    </source>
</evidence>
<accession>A0A9W7SM84</accession>